<dbReference type="CDD" id="cd07012">
    <property type="entry name" value="PBP2_Bug_TTT"/>
    <property type="match status" value="1"/>
</dbReference>
<comment type="similarity">
    <text evidence="1">Belongs to the UPF0065 (bug) family.</text>
</comment>
<dbReference type="Pfam" id="PF03401">
    <property type="entry name" value="TctC"/>
    <property type="match status" value="1"/>
</dbReference>
<dbReference type="InterPro" id="IPR005064">
    <property type="entry name" value="BUG"/>
</dbReference>
<gene>
    <name evidence="3" type="ORF">BN112_1926</name>
</gene>
<evidence type="ECO:0000256" key="2">
    <source>
        <dbReference type="SAM" id="SignalP"/>
    </source>
</evidence>
<feature type="chain" id="PRO_5002189953" evidence="2">
    <location>
        <begin position="28"/>
        <end position="322"/>
    </location>
</feature>
<sequence>MNPPGIPTMKKALLCSLLALPALCFGAYPERPINLIVPFPAGAGSDLTARTIAACMESKIPAARFVVLNKPGASGDIGLSALAQAAPDGYTIGLVNTPGVISLPIERKTAYTLDSFDFIANLVEDPGTISVHADSPIRTVADLVAAARAKPGAITVGTQGIGSAGHISALSLEQAAGIKLTAVPFQGASPASVALLGKVIDGAMTNLGEAITFANGKPWRILGIMSPARSSQAPDIPTFQEAGYTVLGGSMRGLAAPRGIPADAMEQLTRAVDECNRDDTYLTRARNTYQPLRYLKRDEYIKNLQAVDRELRKLWSVNPWQQ</sequence>
<dbReference type="PIRSF" id="PIRSF017082">
    <property type="entry name" value="YflP"/>
    <property type="match status" value="1"/>
</dbReference>
<accession>A0A0C6P340</accession>
<dbReference type="EMBL" id="HE965806">
    <property type="protein sequence ID" value="CCJ53843.1"/>
    <property type="molecule type" value="Genomic_DNA"/>
</dbReference>
<feature type="signal peptide" evidence="2">
    <location>
        <begin position="1"/>
        <end position="27"/>
    </location>
</feature>
<dbReference type="OrthoDB" id="8678477at2"/>
<protein>
    <submittedName>
        <fullName evidence="3">Putative exported protein</fullName>
    </submittedName>
</protein>
<dbReference type="AlphaFoldDB" id="A0A0C6P340"/>
<dbReference type="InterPro" id="IPR042100">
    <property type="entry name" value="Bug_dom1"/>
</dbReference>
<evidence type="ECO:0000256" key="1">
    <source>
        <dbReference type="ARBA" id="ARBA00006987"/>
    </source>
</evidence>
<evidence type="ECO:0000313" key="3">
    <source>
        <dbReference type="EMBL" id="CCJ53843.1"/>
    </source>
</evidence>
<dbReference type="SUPFAM" id="SSF53850">
    <property type="entry name" value="Periplasmic binding protein-like II"/>
    <property type="match status" value="1"/>
</dbReference>
<reference evidence="3 4" key="1">
    <citation type="journal article" date="2012" name="BMC Genomics">
        <title>Comparative genomics of the classical Bordetella subspecies: the evolution and exchange of virulence-associated diversity amongst closely related pathogens.</title>
        <authorList>
            <person name="Park J."/>
            <person name="Zhang Y."/>
            <person name="Buboltz A.M."/>
            <person name="Zhang X."/>
            <person name="Schuster S.C."/>
            <person name="Ahuja U."/>
            <person name="Liu M."/>
            <person name="Miller J.F."/>
            <person name="Sebaihia M."/>
            <person name="Bentley S.D."/>
            <person name="Parkhill J."/>
            <person name="Harvill E.T."/>
        </authorList>
    </citation>
    <scope>NUCLEOTIDE SEQUENCE [LARGE SCALE GENOMIC DNA]</scope>
    <source>
        <strain evidence="3 4">253</strain>
    </source>
</reference>
<dbReference type="HOGENOM" id="CLU_045683_1_1_4"/>
<name>A0A0C6P340_BORBO</name>
<dbReference type="KEGG" id="bbh:BN112_1926"/>
<organism evidence="3 4">
    <name type="scientific">Bordetella bronchiseptica 253</name>
    <dbReference type="NCBI Taxonomy" id="568707"/>
    <lineage>
        <taxon>Bacteria</taxon>
        <taxon>Pseudomonadati</taxon>
        <taxon>Pseudomonadota</taxon>
        <taxon>Betaproteobacteria</taxon>
        <taxon>Burkholderiales</taxon>
        <taxon>Alcaligenaceae</taxon>
        <taxon>Bordetella</taxon>
    </lineage>
</organism>
<dbReference type="PANTHER" id="PTHR42928:SF5">
    <property type="entry name" value="BLR1237 PROTEIN"/>
    <property type="match status" value="1"/>
</dbReference>
<keyword evidence="2" id="KW-0732">Signal</keyword>
<proteinExistence type="inferred from homology"/>
<dbReference type="Proteomes" id="UP000007564">
    <property type="component" value="Chromosome"/>
</dbReference>
<evidence type="ECO:0000313" key="4">
    <source>
        <dbReference type="Proteomes" id="UP000007564"/>
    </source>
</evidence>
<dbReference type="Gene3D" id="3.40.190.150">
    <property type="entry name" value="Bordetella uptake gene, domain 1"/>
    <property type="match status" value="1"/>
</dbReference>
<dbReference type="Gene3D" id="3.40.190.10">
    <property type="entry name" value="Periplasmic binding protein-like II"/>
    <property type="match status" value="1"/>
</dbReference>
<dbReference type="PANTHER" id="PTHR42928">
    <property type="entry name" value="TRICARBOXYLATE-BINDING PROTEIN"/>
    <property type="match status" value="1"/>
</dbReference>